<dbReference type="InterPro" id="IPR029033">
    <property type="entry name" value="His_PPase_superfam"/>
</dbReference>
<evidence type="ECO:0000313" key="3">
    <source>
        <dbReference type="WBParaSite" id="HPBE_0002151701-mRNA-1"/>
    </source>
</evidence>
<reference evidence="1 2" key="1">
    <citation type="submission" date="2018-11" db="EMBL/GenBank/DDBJ databases">
        <authorList>
            <consortium name="Pathogen Informatics"/>
        </authorList>
    </citation>
    <scope>NUCLEOTIDE SEQUENCE [LARGE SCALE GENOMIC DNA]</scope>
</reference>
<evidence type="ECO:0000313" key="2">
    <source>
        <dbReference type="Proteomes" id="UP000050761"/>
    </source>
</evidence>
<dbReference type="GO" id="GO:0016791">
    <property type="term" value="F:phosphatase activity"/>
    <property type="evidence" value="ECO:0007669"/>
    <property type="project" value="UniProtKB-ARBA"/>
</dbReference>
<accession>A0A3P8CXC1</accession>
<dbReference type="Proteomes" id="UP000050761">
    <property type="component" value="Unassembled WGS sequence"/>
</dbReference>
<dbReference type="PANTHER" id="PTHR16469">
    <property type="entry name" value="UBIQUITIN-ASSOCIATED AND SH3 DOMAIN-CONTAINING BA-RELATED"/>
    <property type="match status" value="1"/>
</dbReference>
<reference evidence="3" key="2">
    <citation type="submission" date="2019-09" db="UniProtKB">
        <authorList>
            <consortium name="WormBaseParasite"/>
        </authorList>
    </citation>
    <scope>IDENTIFICATION</scope>
</reference>
<organism evidence="2 3">
    <name type="scientific">Heligmosomoides polygyrus</name>
    <name type="common">Parasitic roundworm</name>
    <dbReference type="NCBI Taxonomy" id="6339"/>
    <lineage>
        <taxon>Eukaryota</taxon>
        <taxon>Metazoa</taxon>
        <taxon>Ecdysozoa</taxon>
        <taxon>Nematoda</taxon>
        <taxon>Chromadorea</taxon>
        <taxon>Rhabditida</taxon>
        <taxon>Rhabditina</taxon>
        <taxon>Rhabditomorpha</taxon>
        <taxon>Strongyloidea</taxon>
        <taxon>Heligmosomidae</taxon>
        <taxon>Heligmosomoides</taxon>
    </lineage>
</organism>
<dbReference type="OrthoDB" id="414418at2759"/>
<keyword evidence="2" id="KW-1185">Reference proteome</keyword>
<dbReference type="EMBL" id="UZAH01033079">
    <property type="protein sequence ID" value="VDP26098.1"/>
    <property type="molecule type" value="Genomic_DNA"/>
</dbReference>
<proteinExistence type="predicted"/>
<dbReference type="CDD" id="cd07067">
    <property type="entry name" value="HP_PGM_like"/>
    <property type="match status" value="1"/>
</dbReference>
<dbReference type="InterPro" id="IPR013078">
    <property type="entry name" value="His_Pase_superF_clade-1"/>
</dbReference>
<evidence type="ECO:0000313" key="1">
    <source>
        <dbReference type="EMBL" id="VDP26098.1"/>
    </source>
</evidence>
<dbReference type="AlphaFoldDB" id="A0A183GGC8"/>
<name>A0A183GGC8_HELPZ</name>
<protein>
    <submittedName>
        <fullName evidence="3">Phosphoglycerate mutase</fullName>
    </submittedName>
</protein>
<accession>A0A183GGC8</accession>
<sequence>MSGRSILVIRHGERCDFVFNSPGVSWMRKAFDSNGRYCPTDINMPRIVPKRKDGWENFAFDVPLTEMGYIQSKLTGRALRDSGIKIDFIYCSSALRCVQTAVGITKGLVHVQSMPVFFVFASLAASDSQRTSVDNKDKQKK</sequence>
<dbReference type="Pfam" id="PF00300">
    <property type="entry name" value="His_Phos_1"/>
    <property type="match status" value="1"/>
</dbReference>
<dbReference type="InterPro" id="IPR051710">
    <property type="entry name" value="Phosphatase_SH3-domain"/>
</dbReference>
<dbReference type="Gene3D" id="3.40.50.1240">
    <property type="entry name" value="Phosphoglycerate mutase-like"/>
    <property type="match status" value="1"/>
</dbReference>
<gene>
    <name evidence="1" type="ORF">HPBE_LOCUS21516</name>
</gene>
<dbReference type="SUPFAM" id="SSF53254">
    <property type="entry name" value="Phosphoglycerate mutase-like"/>
    <property type="match status" value="1"/>
</dbReference>
<dbReference type="WBParaSite" id="HPBE_0002151701-mRNA-1">
    <property type="protein sequence ID" value="HPBE_0002151701-mRNA-1"/>
    <property type="gene ID" value="HPBE_0002151701"/>
</dbReference>
<dbReference type="PANTHER" id="PTHR16469:SF27">
    <property type="entry name" value="UBIQUITIN-ASSOCIATED AND SH3 DOMAIN-CONTAINING BA-RELATED"/>
    <property type="match status" value="1"/>
</dbReference>